<evidence type="ECO:0000256" key="7">
    <source>
        <dbReference type="ARBA" id="ARBA00022833"/>
    </source>
</evidence>
<evidence type="ECO:0000256" key="12">
    <source>
        <dbReference type="PIRSR" id="PIRSR602481-2"/>
    </source>
</evidence>
<feature type="binding site" evidence="12">
    <location>
        <position position="105"/>
    </location>
    <ligand>
        <name>Fe cation</name>
        <dbReference type="ChEBI" id="CHEBI:24875"/>
    </ligand>
</feature>
<evidence type="ECO:0000313" key="14">
    <source>
        <dbReference type="Proteomes" id="UP000649179"/>
    </source>
</evidence>
<evidence type="ECO:0000256" key="11">
    <source>
        <dbReference type="PIRSR" id="PIRSR602481-1"/>
    </source>
</evidence>
<keyword evidence="14" id="KW-1185">Reference proteome</keyword>
<comment type="cofactor">
    <cofactor evidence="11">
        <name>Zn(2+)</name>
        <dbReference type="ChEBI" id="CHEBI:29105"/>
    </cofactor>
    <text evidence="11">Binds 1 zinc ion per subunit.</text>
</comment>
<dbReference type="PANTHER" id="PTHR33202">
    <property type="entry name" value="ZINC UPTAKE REGULATION PROTEIN"/>
    <property type="match status" value="1"/>
</dbReference>
<feature type="binding site" evidence="11">
    <location>
        <position position="90"/>
    </location>
    <ligand>
        <name>Zn(2+)</name>
        <dbReference type="ChEBI" id="CHEBI:29105"/>
    </ligand>
</feature>
<proteinExistence type="inferred from homology"/>
<comment type="subunit">
    <text evidence="3">Homodimer.</text>
</comment>
<dbReference type="Pfam" id="PF01475">
    <property type="entry name" value="FUR"/>
    <property type="match status" value="1"/>
</dbReference>
<keyword evidence="8" id="KW-0805">Transcription regulation</keyword>
<feature type="binding site" evidence="11">
    <location>
        <position position="130"/>
    </location>
    <ligand>
        <name>Zn(2+)</name>
        <dbReference type="ChEBI" id="CHEBI:29105"/>
    </ligand>
</feature>
<protein>
    <submittedName>
        <fullName evidence="13">Transcriptional repressor</fullName>
    </submittedName>
</protein>
<evidence type="ECO:0000256" key="4">
    <source>
        <dbReference type="ARBA" id="ARBA00022490"/>
    </source>
</evidence>
<evidence type="ECO:0000256" key="6">
    <source>
        <dbReference type="ARBA" id="ARBA00022723"/>
    </source>
</evidence>
<evidence type="ECO:0000256" key="8">
    <source>
        <dbReference type="ARBA" id="ARBA00023015"/>
    </source>
</evidence>
<dbReference type="Proteomes" id="UP000649179">
    <property type="component" value="Unassembled WGS sequence"/>
</dbReference>
<keyword evidence="5" id="KW-0678">Repressor</keyword>
<dbReference type="GO" id="GO:1900376">
    <property type="term" value="P:regulation of secondary metabolite biosynthetic process"/>
    <property type="evidence" value="ECO:0007669"/>
    <property type="project" value="TreeGrafter"/>
</dbReference>
<accession>A0A917EXT6</accession>
<feature type="binding site" evidence="12">
    <location>
        <position position="84"/>
    </location>
    <ligand>
        <name>Fe cation</name>
        <dbReference type="ChEBI" id="CHEBI:24875"/>
    </ligand>
</feature>
<reference evidence="13" key="2">
    <citation type="submission" date="2020-09" db="EMBL/GenBank/DDBJ databases">
        <authorList>
            <person name="Sun Q."/>
            <person name="Zhou Y."/>
        </authorList>
    </citation>
    <scope>NUCLEOTIDE SEQUENCE</scope>
    <source>
        <strain evidence="13">CGMCC 1.16067</strain>
    </source>
</reference>
<dbReference type="InterPro" id="IPR043135">
    <property type="entry name" value="Fur_C"/>
</dbReference>
<comment type="cofactor">
    <cofactor evidence="12">
        <name>Mn(2+)</name>
        <dbReference type="ChEBI" id="CHEBI:29035"/>
    </cofactor>
    <cofactor evidence="12">
        <name>Fe(2+)</name>
        <dbReference type="ChEBI" id="CHEBI:29033"/>
    </cofactor>
    <text evidence="12">Binds 1 Mn(2+) or Fe(2+) ion per subunit.</text>
</comment>
<dbReference type="RefSeq" id="WP_188777372.1">
    <property type="nucleotide sequence ID" value="NZ_BMKQ01000001.1"/>
</dbReference>
<evidence type="ECO:0000256" key="1">
    <source>
        <dbReference type="ARBA" id="ARBA00004496"/>
    </source>
</evidence>
<dbReference type="InterPro" id="IPR036388">
    <property type="entry name" value="WH-like_DNA-bd_sf"/>
</dbReference>
<evidence type="ECO:0000256" key="9">
    <source>
        <dbReference type="ARBA" id="ARBA00023125"/>
    </source>
</evidence>
<keyword evidence="10" id="KW-0804">Transcription</keyword>
<keyword evidence="7 11" id="KW-0862">Zinc</keyword>
<sequence>MSPQQTRTRATAQGAAVRDALRAEDGFRSAQSVYAVLRADGQKIGLSTVYRHLQAFTDDGVVDVIHNPDGETVYRFCGDTPGGHHHHVVCRSCGRAEEVEGSAVERWAEQTAAKAGFVDVDHTVEVFGLCPDCA</sequence>
<gene>
    <name evidence="13" type="ORF">GCM10011519_01810</name>
</gene>
<evidence type="ECO:0000313" key="13">
    <source>
        <dbReference type="EMBL" id="GGF32063.1"/>
    </source>
</evidence>
<dbReference type="InterPro" id="IPR036390">
    <property type="entry name" value="WH_DNA-bd_sf"/>
</dbReference>
<evidence type="ECO:0000256" key="2">
    <source>
        <dbReference type="ARBA" id="ARBA00007957"/>
    </source>
</evidence>
<dbReference type="EMBL" id="BMKQ01000001">
    <property type="protein sequence ID" value="GGF32063.1"/>
    <property type="molecule type" value="Genomic_DNA"/>
</dbReference>
<dbReference type="AlphaFoldDB" id="A0A917EXT6"/>
<dbReference type="CDD" id="cd07153">
    <property type="entry name" value="Fur_like"/>
    <property type="match status" value="1"/>
</dbReference>
<reference evidence="13" key="1">
    <citation type="journal article" date="2014" name="Int. J. Syst. Evol. Microbiol.">
        <title>Complete genome sequence of Corynebacterium casei LMG S-19264T (=DSM 44701T), isolated from a smear-ripened cheese.</title>
        <authorList>
            <consortium name="US DOE Joint Genome Institute (JGI-PGF)"/>
            <person name="Walter F."/>
            <person name="Albersmeier A."/>
            <person name="Kalinowski J."/>
            <person name="Ruckert C."/>
        </authorList>
    </citation>
    <scope>NUCLEOTIDE SEQUENCE</scope>
    <source>
        <strain evidence="13">CGMCC 1.16067</strain>
    </source>
</reference>
<evidence type="ECO:0000256" key="3">
    <source>
        <dbReference type="ARBA" id="ARBA00011738"/>
    </source>
</evidence>
<keyword evidence="4" id="KW-0963">Cytoplasm</keyword>
<dbReference type="InterPro" id="IPR002481">
    <property type="entry name" value="FUR"/>
</dbReference>
<dbReference type="PANTHER" id="PTHR33202:SF2">
    <property type="entry name" value="FERRIC UPTAKE REGULATION PROTEIN"/>
    <property type="match status" value="1"/>
</dbReference>
<dbReference type="GO" id="GO:0008270">
    <property type="term" value="F:zinc ion binding"/>
    <property type="evidence" value="ECO:0007669"/>
    <property type="project" value="TreeGrafter"/>
</dbReference>
<comment type="caution">
    <text evidence="13">The sequence shown here is derived from an EMBL/GenBank/DDBJ whole genome shotgun (WGS) entry which is preliminary data.</text>
</comment>
<feature type="binding site" evidence="12">
    <location>
        <position position="122"/>
    </location>
    <ligand>
        <name>Fe cation</name>
        <dbReference type="ChEBI" id="CHEBI:24875"/>
    </ligand>
</feature>
<keyword evidence="6 11" id="KW-0479">Metal-binding</keyword>
<dbReference type="Gene3D" id="1.10.10.10">
    <property type="entry name" value="Winged helix-like DNA-binding domain superfamily/Winged helix DNA-binding domain"/>
    <property type="match status" value="1"/>
</dbReference>
<keyword evidence="9" id="KW-0238">DNA-binding</keyword>
<evidence type="ECO:0000256" key="10">
    <source>
        <dbReference type="ARBA" id="ARBA00023163"/>
    </source>
</evidence>
<feature type="binding site" evidence="11">
    <location>
        <position position="133"/>
    </location>
    <ligand>
        <name>Zn(2+)</name>
        <dbReference type="ChEBI" id="CHEBI:29105"/>
    </ligand>
</feature>
<keyword evidence="12" id="KW-0408">Iron</keyword>
<dbReference type="GO" id="GO:0045892">
    <property type="term" value="P:negative regulation of DNA-templated transcription"/>
    <property type="evidence" value="ECO:0007669"/>
    <property type="project" value="TreeGrafter"/>
</dbReference>
<dbReference type="Gene3D" id="3.30.1490.190">
    <property type="match status" value="1"/>
</dbReference>
<dbReference type="SUPFAM" id="SSF46785">
    <property type="entry name" value="Winged helix' DNA-binding domain"/>
    <property type="match status" value="1"/>
</dbReference>
<comment type="similarity">
    <text evidence="2">Belongs to the Fur family.</text>
</comment>
<comment type="subcellular location">
    <subcellularLocation>
        <location evidence="1">Cytoplasm</location>
    </subcellularLocation>
</comment>
<feature type="binding site" evidence="11">
    <location>
        <position position="93"/>
    </location>
    <ligand>
        <name>Zn(2+)</name>
        <dbReference type="ChEBI" id="CHEBI:29105"/>
    </ligand>
</feature>
<name>A0A917EXT6_9ACTN</name>
<dbReference type="GO" id="GO:0000976">
    <property type="term" value="F:transcription cis-regulatory region binding"/>
    <property type="evidence" value="ECO:0007669"/>
    <property type="project" value="TreeGrafter"/>
</dbReference>
<dbReference type="GO" id="GO:0003700">
    <property type="term" value="F:DNA-binding transcription factor activity"/>
    <property type="evidence" value="ECO:0007669"/>
    <property type="project" value="InterPro"/>
</dbReference>
<dbReference type="GO" id="GO:0005829">
    <property type="term" value="C:cytosol"/>
    <property type="evidence" value="ECO:0007669"/>
    <property type="project" value="TreeGrafter"/>
</dbReference>
<evidence type="ECO:0000256" key="5">
    <source>
        <dbReference type="ARBA" id="ARBA00022491"/>
    </source>
</evidence>
<organism evidence="13 14">
    <name type="scientific">Marmoricola endophyticus</name>
    <dbReference type="NCBI Taxonomy" id="2040280"/>
    <lineage>
        <taxon>Bacteria</taxon>
        <taxon>Bacillati</taxon>
        <taxon>Actinomycetota</taxon>
        <taxon>Actinomycetes</taxon>
        <taxon>Propionibacteriales</taxon>
        <taxon>Nocardioidaceae</taxon>
        <taxon>Marmoricola</taxon>
    </lineage>
</organism>